<gene>
    <name evidence="3" type="ORF">ACFSW5_10980</name>
</gene>
<dbReference type="PANTHER" id="PTHR45947:SF3">
    <property type="entry name" value="SULFOQUINOVOSYL TRANSFERASE SQD2"/>
    <property type="match status" value="1"/>
</dbReference>
<evidence type="ECO:0000313" key="4">
    <source>
        <dbReference type="Proteomes" id="UP001597493"/>
    </source>
</evidence>
<dbReference type="Proteomes" id="UP001597493">
    <property type="component" value="Unassembled WGS sequence"/>
</dbReference>
<evidence type="ECO:0000313" key="3">
    <source>
        <dbReference type="EMBL" id="MFD2660769.1"/>
    </source>
</evidence>
<dbReference type="CDD" id="cd03814">
    <property type="entry name" value="GT4-like"/>
    <property type="match status" value="1"/>
</dbReference>
<dbReference type="PANTHER" id="PTHR45947">
    <property type="entry name" value="SULFOQUINOVOSYL TRANSFERASE SQD2"/>
    <property type="match status" value="1"/>
</dbReference>
<dbReference type="GO" id="GO:0016757">
    <property type="term" value="F:glycosyltransferase activity"/>
    <property type="evidence" value="ECO:0007669"/>
    <property type="project" value="UniProtKB-KW"/>
</dbReference>
<proteinExistence type="predicted"/>
<dbReference type="Pfam" id="PF13439">
    <property type="entry name" value="Glyco_transf_4"/>
    <property type="match status" value="1"/>
</dbReference>
<accession>A0ABW5QWK8</accession>
<dbReference type="SUPFAM" id="SSF53756">
    <property type="entry name" value="UDP-Glycosyltransferase/glycogen phosphorylase"/>
    <property type="match status" value="1"/>
</dbReference>
<organism evidence="3 4">
    <name type="scientific">Paenibacillus thailandensis</name>
    <dbReference type="NCBI Taxonomy" id="393250"/>
    <lineage>
        <taxon>Bacteria</taxon>
        <taxon>Bacillati</taxon>
        <taxon>Bacillota</taxon>
        <taxon>Bacilli</taxon>
        <taxon>Bacillales</taxon>
        <taxon>Paenibacillaceae</taxon>
        <taxon>Paenibacillus</taxon>
    </lineage>
</organism>
<name>A0ABW5QWK8_9BACL</name>
<feature type="domain" description="Glycosyltransferase subfamily 4-like N-terminal" evidence="2">
    <location>
        <begin position="14"/>
        <end position="184"/>
    </location>
</feature>
<dbReference type="InterPro" id="IPR028098">
    <property type="entry name" value="Glyco_trans_4-like_N"/>
</dbReference>
<dbReference type="EC" id="2.4.-.-" evidence="3"/>
<keyword evidence="3" id="KW-0328">Glycosyltransferase</keyword>
<dbReference type="InterPro" id="IPR001296">
    <property type="entry name" value="Glyco_trans_1"/>
</dbReference>
<comment type="caution">
    <text evidence="3">The sequence shown here is derived from an EMBL/GenBank/DDBJ whole genome shotgun (WGS) entry which is preliminary data.</text>
</comment>
<dbReference type="Pfam" id="PF00534">
    <property type="entry name" value="Glycos_transf_1"/>
    <property type="match status" value="1"/>
</dbReference>
<feature type="domain" description="Glycosyl transferase family 1" evidence="1">
    <location>
        <begin position="191"/>
        <end position="356"/>
    </location>
</feature>
<dbReference type="InterPro" id="IPR050194">
    <property type="entry name" value="Glycosyltransferase_grp1"/>
</dbReference>
<protein>
    <submittedName>
        <fullName evidence="3">Glycosyltransferase family 4 protein</fullName>
        <ecNumber evidence="3">2.4.-.-</ecNumber>
    </submittedName>
</protein>
<keyword evidence="3" id="KW-0808">Transferase</keyword>
<sequence length="392" mass="44388">MRIALFTDTYEPEVNGVARTLKRWVSYLENRGVACKVFAPSAEPDDRTAQGPHSVTRFASLPFFMYPECRLALPNPLFVKKAIQSFKPTLIHVATPFNIGLCGLYAAKKFNLPLIASYHTNFDRYLPFYNLQWMEKLLWRYLEWFHHDCSRILVPTRPVKEELVARGWDEKRLSIWRRGIDPSRYHPRVQREAWLQRHGLDPDTFVVLYAGRMAPEKQVDVAIKAFSLFQRRCPSRTALVLAGDGPTASTMKELAEQEGIAAYFAGLVQPDDMQRWYAAADLFLFPSSTETFGNVVLESMACGTPVLCADQGGVTDIVVHGHTGLMCEAGSDESFADALELAYRDLPLRRRLAAAGLNYSRRQTWEAIFDQLFESCIELSGSEYSSSGHIAN</sequence>
<keyword evidence="4" id="KW-1185">Reference proteome</keyword>
<evidence type="ECO:0000259" key="2">
    <source>
        <dbReference type="Pfam" id="PF13439"/>
    </source>
</evidence>
<evidence type="ECO:0000259" key="1">
    <source>
        <dbReference type="Pfam" id="PF00534"/>
    </source>
</evidence>
<reference evidence="4" key="1">
    <citation type="journal article" date="2019" name="Int. J. Syst. Evol. Microbiol.">
        <title>The Global Catalogue of Microorganisms (GCM) 10K type strain sequencing project: providing services to taxonomists for standard genome sequencing and annotation.</title>
        <authorList>
            <consortium name="The Broad Institute Genomics Platform"/>
            <consortium name="The Broad Institute Genome Sequencing Center for Infectious Disease"/>
            <person name="Wu L."/>
            <person name="Ma J."/>
        </authorList>
    </citation>
    <scope>NUCLEOTIDE SEQUENCE [LARGE SCALE GENOMIC DNA]</scope>
    <source>
        <strain evidence="4">TISTR 1827</strain>
    </source>
</reference>
<dbReference type="EMBL" id="JBHUMY010000011">
    <property type="protein sequence ID" value="MFD2660769.1"/>
    <property type="molecule type" value="Genomic_DNA"/>
</dbReference>
<dbReference type="RefSeq" id="WP_379272668.1">
    <property type="nucleotide sequence ID" value="NZ_JBHUGT010000013.1"/>
</dbReference>
<dbReference type="Gene3D" id="3.40.50.2000">
    <property type="entry name" value="Glycogen Phosphorylase B"/>
    <property type="match status" value="2"/>
</dbReference>